<dbReference type="Proteomes" id="UP001174677">
    <property type="component" value="Chromosome 8"/>
</dbReference>
<feature type="transmembrane region" description="Helical" evidence="6">
    <location>
        <begin position="484"/>
        <end position="504"/>
    </location>
</feature>
<dbReference type="EMBL" id="JARPOI010000008">
    <property type="protein sequence ID" value="KAJ9174921.1"/>
    <property type="molecule type" value="Genomic_DNA"/>
</dbReference>
<feature type="transmembrane region" description="Helical" evidence="6">
    <location>
        <begin position="135"/>
        <end position="152"/>
    </location>
</feature>
<keyword evidence="4 6" id="KW-1133">Transmembrane helix</keyword>
<accession>A0ABQ9M7P3</accession>
<feature type="transmembrane region" description="Helical" evidence="6">
    <location>
        <begin position="516"/>
        <end position="539"/>
    </location>
</feature>
<feature type="transmembrane region" description="Helical" evidence="6">
    <location>
        <begin position="324"/>
        <end position="340"/>
    </location>
</feature>
<dbReference type="InterPro" id="IPR036259">
    <property type="entry name" value="MFS_trans_sf"/>
</dbReference>
<evidence type="ECO:0000313" key="8">
    <source>
        <dbReference type="Proteomes" id="UP001174677"/>
    </source>
</evidence>
<feature type="transmembrane region" description="Helical" evidence="6">
    <location>
        <begin position="184"/>
        <end position="205"/>
    </location>
</feature>
<evidence type="ECO:0000256" key="3">
    <source>
        <dbReference type="ARBA" id="ARBA00022692"/>
    </source>
</evidence>
<name>A0ABQ9M7P3_HEVBR</name>
<keyword evidence="8" id="KW-1185">Reference proteome</keyword>
<evidence type="ECO:0000313" key="7">
    <source>
        <dbReference type="EMBL" id="KAJ9174921.1"/>
    </source>
</evidence>
<feature type="transmembrane region" description="Helical" evidence="6">
    <location>
        <begin position="211"/>
        <end position="232"/>
    </location>
</feature>
<evidence type="ECO:0000256" key="1">
    <source>
        <dbReference type="ARBA" id="ARBA00004141"/>
    </source>
</evidence>
<evidence type="ECO:0000256" key="6">
    <source>
        <dbReference type="SAM" id="Phobius"/>
    </source>
</evidence>
<dbReference type="PANTHER" id="PTHR11654">
    <property type="entry name" value="OLIGOPEPTIDE TRANSPORTER-RELATED"/>
    <property type="match status" value="1"/>
</dbReference>
<protein>
    <submittedName>
        <fullName evidence="7">Uncharacterized protein</fullName>
    </submittedName>
</protein>
<sequence>MIFGIRRYSLSSLKGRATEWAKIYKPVFFITRLIVSHGFAQIAVMSTFVSYIVDEWHRSLPAAAAIVNAQESLSTSFRLIVVHITEACVGRFKMVACTTACHRLVSSSLKSYICVVMSPMIWGLVLLIFAPQTGLLAVFLITVGIAGAGRTLKAFLADHVIEPTEENTSIVVDDGQVTVHTNSWWVVAFFMGAAISLTSSSLFHYQYKTAFIVSATLMGVTSVLFWSGFSFYHLCTPTGSPLSIVYRVVKVAMLNRRRDYPPNASGYFKKDSNEVLLLPHNPIFKSSGMLCLDKAAIPKTSIPDQEEQQGILCSVEEVNRVKRLLALLPMWTTLLVYALVEATGSTFFIEQSDSLEAIKFLGLTLSINAFPAFKSVVSSLVSCLFRVSIPKKWKENKEKHQLVTLLRIGLGMVCSILCCVTASKVGVRRLNSIHNSNSMSMSWLFPQFTLLGVMEGTVHSGLVEFFNSQVDESMKHCESSLNDCILGIGKFLSVICAFASISWFGDTVNESRLDKYYLVPVVLSCGNLYFYVLVGLAYARKEAPPQDEMDEVDIELVGAEYVTRSTSTNPAITNIMMDDKNLRSRSLEVEGYSSDINNKKLLLRSRTFK</sequence>
<reference evidence="7 8" key="1">
    <citation type="journal article" date="2023" name="Plant Biotechnol. J.">
        <title>Chromosome-level wild Hevea brasiliensis genome provides new tools for genomic-assisted breeding and valuable loci to elevate rubber yield.</title>
        <authorList>
            <person name="Cheng H."/>
            <person name="Song X."/>
            <person name="Hu Y."/>
            <person name="Wu T."/>
            <person name="Yang Q."/>
            <person name="An Z."/>
            <person name="Feng S."/>
            <person name="Deng Z."/>
            <person name="Wu W."/>
            <person name="Zeng X."/>
            <person name="Tu M."/>
            <person name="Wang X."/>
            <person name="Huang H."/>
        </authorList>
    </citation>
    <scope>NUCLEOTIDE SEQUENCE [LARGE SCALE GENOMIC DNA]</scope>
    <source>
        <strain evidence="7">MT/VB/25A 57/8</strain>
    </source>
</reference>
<dbReference type="Pfam" id="PF00854">
    <property type="entry name" value="PTR2"/>
    <property type="match status" value="1"/>
</dbReference>
<comment type="caution">
    <text evidence="7">The sequence shown here is derived from an EMBL/GenBank/DDBJ whole genome shotgun (WGS) entry which is preliminary data.</text>
</comment>
<proteinExistence type="inferred from homology"/>
<gene>
    <name evidence="7" type="ORF">P3X46_013516</name>
</gene>
<evidence type="ECO:0000256" key="2">
    <source>
        <dbReference type="ARBA" id="ARBA00005982"/>
    </source>
</evidence>
<evidence type="ECO:0000256" key="5">
    <source>
        <dbReference type="ARBA" id="ARBA00023136"/>
    </source>
</evidence>
<keyword evidence="5 6" id="KW-0472">Membrane</keyword>
<comment type="subcellular location">
    <subcellularLocation>
        <location evidence="1">Membrane</location>
        <topology evidence="1">Multi-pass membrane protein</topology>
    </subcellularLocation>
</comment>
<evidence type="ECO:0000256" key="4">
    <source>
        <dbReference type="ARBA" id="ARBA00022989"/>
    </source>
</evidence>
<feature type="transmembrane region" description="Helical" evidence="6">
    <location>
        <begin position="443"/>
        <end position="463"/>
    </location>
</feature>
<dbReference type="SUPFAM" id="SSF103473">
    <property type="entry name" value="MFS general substrate transporter"/>
    <property type="match status" value="1"/>
</dbReference>
<keyword evidence="3 6" id="KW-0812">Transmembrane</keyword>
<comment type="similarity">
    <text evidence="2">Belongs to the major facilitator superfamily. Proton-dependent oligopeptide transporter (POT/PTR) (TC 2.A.17) family.</text>
</comment>
<organism evidence="7 8">
    <name type="scientific">Hevea brasiliensis</name>
    <name type="common">Para rubber tree</name>
    <name type="synonym">Siphonia brasiliensis</name>
    <dbReference type="NCBI Taxonomy" id="3981"/>
    <lineage>
        <taxon>Eukaryota</taxon>
        <taxon>Viridiplantae</taxon>
        <taxon>Streptophyta</taxon>
        <taxon>Embryophyta</taxon>
        <taxon>Tracheophyta</taxon>
        <taxon>Spermatophyta</taxon>
        <taxon>Magnoliopsida</taxon>
        <taxon>eudicotyledons</taxon>
        <taxon>Gunneridae</taxon>
        <taxon>Pentapetalae</taxon>
        <taxon>rosids</taxon>
        <taxon>fabids</taxon>
        <taxon>Malpighiales</taxon>
        <taxon>Euphorbiaceae</taxon>
        <taxon>Crotonoideae</taxon>
        <taxon>Micrandreae</taxon>
        <taxon>Hevea</taxon>
    </lineage>
</organism>
<dbReference type="Gene3D" id="1.20.1250.20">
    <property type="entry name" value="MFS general substrate transporter like domains"/>
    <property type="match status" value="1"/>
</dbReference>
<feature type="transmembrane region" description="Helical" evidence="6">
    <location>
        <begin position="405"/>
        <end position="423"/>
    </location>
</feature>
<dbReference type="InterPro" id="IPR000109">
    <property type="entry name" value="POT_fam"/>
</dbReference>